<accession>A0A5E4CGQ3</accession>
<sequence length="101" mass="11020">KSTLLNLAGAQDDEPRPSCLRPSSFKLTQEPPDCAEWARQRQLQSQRSSDWALRATKSAWASSHVGAPPFIALDTAGEALETVPPAGEVSHRGSLPDLRHY</sequence>
<protein>
    <submittedName>
        <fullName evidence="2">Uncharacterized protein</fullName>
    </submittedName>
</protein>
<evidence type="ECO:0000256" key="1">
    <source>
        <dbReference type="SAM" id="MobiDB-lite"/>
    </source>
</evidence>
<evidence type="ECO:0000313" key="3">
    <source>
        <dbReference type="Proteomes" id="UP000335636"/>
    </source>
</evidence>
<comment type="caution">
    <text evidence="2">The sequence shown here is derived from an EMBL/GenBank/DDBJ whole genome shotgun (WGS) entry which is preliminary data.</text>
</comment>
<keyword evidence="3" id="KW-1185">Reference proteome</keyword>
<feature type="region of interest" description="Disordered" evidence="1">
    <location>
        <begin position="82"/>
        <end position="101"/>
    </location>
</feature>
<gene>
    <name evidence="2" type="ORF">MONAX_5E023650</name>
</gene>
<dbReference type="EMBL" id="CABDUW010001305">
    <property type="protein sequence ID" value="VTJ80510.1"/>
    <property type="molecule type" value="Genomic_DNA"/>
</dbReference>
<dbReference type="Proteomes" id="UP000335636">
    <property type="component" value="Unassembled WGS sequence"/>
</dbReference>
<name>A0A5E4CGQ3_MARMO</name>
<dbReference type="AlphaFoldDB" id="A0A5E4CGQ3"/>
<reference evidence="2" key="1">
    <citation type="submission" date="2019-04" db="EMBL/GenBank/DDBJ databases">
        <authorList>
            <person name="Alioto T."/>
            <person name="Alioto T."/>
        </authorList>
    </citation>
    <scope>NUCLEOTIDE SEQUENCE [LARGE SCALE GENOMIC DNA]</scope>
</reference>
<organism evidence="2 3">
    <name type="scientific">Marmota monax</name>
    <name type="common">Woodchuck</name>
    <dbReference type="NCBI Taxonomy" id="9995"/>
    <lineage>
        <taxon>Eukaryota</taxon>
        <taxon>Metazoa</taxon>
        <taxon>Chordata</taxon>
        <taxon>Craniata</taxon>
        <taxon>Vertebrata</taxon>
        <taxon>Euteleostomi</taxon>
        <taxon>Mammalia</taxon>
        <taxon>Eutheria</taxon>
        <taxon>Euarchontoglires</taxon>
        <taxon>Glires</taxon>
        <taxon>Rodentia</taxon>
        <taxon>Sciuromorpha</taxon>
        <taxon>Sciuridae</taxon>
        <taxon>Xerinae</taxon>
        <taxon>Marmotini</taxon>
        <taxon>Marmota</taxon>
    </lineage>
</organism>
<proteinExistence type="predicted"/>
<feature type="non-terminal residue" evidence="2">
    <location>
        <position position="1"/>
    </location>
</feature>
<feature type="region of interest" description="Disordered" evidence="1">
    <location>
        <begin position="1"/>
        <end position="25"/>
    </location>
</feature>
<evidence type="ECO:0000313" key="2">
    <source>
        <dbReference type="EMBL" id="VTJ80510.1"/>
    </source>
</evidence>